<evidence type="ECO:0000256" key="1">
    <source>
        <dbReference type="ARBA" id="ARBA00023002"/>
    </source>
</evidence>
<protein>
    <submittedName>
        <fullName evidence="3">Msl8688 protein</fullName>
    </submittedName>
</protein>
<evidence type="ECO:0000313" key="4">
    <source>
        <dbReference type="Proteomes" id="UP000000552"/>
    </source>
</evidence>
<dbReference type="InterPro" id="IPR016162">
    <property type="entry name" value="Ald_DH_N"/>
</dbReference>
<dbReference type="Pfam" id="PF00171">
    <property type="entry name" value="Aldedh"/>
    <property type="match status" value="1"/>
</dbReference>
<accession>Q98A47</accession>
<evidence type="ECO:0000259" key="2">
    <source>
        <dbReference type="Pfam" id="PF00171"/>
    </source>
</evidence>
<dbReference type="GO" id="GO:0016491">
    <property type="term" value="F:oxidoreductase activity"/>
    <property type="evidence" value="ECO:0007669"/>
    <property type="project" value="UniProtKB-KW"/>
</dbReference>
<gene>
    <name evidence="3" type="ordered locus">msl8688</name>
</gene>
<reference evidence="3 4" key="1">
    <citation type="journal article" date="2000" name="DNA Res.">
        <title>Complete genome structure of the nitrogen-fixing symbiotic bacterium Mesorhizobium loti.</title>
        <authorList>
            <person name="Kaneko T."/>
            <person name="Nakamura Y."/>
            <person name="Sato S."/>
            <person name="Asamizu E."/>
            <person name="Kato T."/>
            <person name="Sasamoto S."/>
            <person name="Watanabe A."/>
            <person name="Idesawa K."/>
            <person name="Ishikawa A."/>
            <person name="Kawashima K."/>
            <person name="Kimura T."/>
            <person name="Kishida Y."/>
            <person name="Kiyokawa C."/>
            <person name="Kohara M."/>
            <person name="Matsumoto M."/>
            <person name="Matsuno A."/>
            <person name="Mochizuki Y."/>
            <person name="Nakayama S."/>
            <person name="Nakazaki N."/>
            <person name="Shimpo S."/>
            <person name="Sugimoto M."/>
            <person name="Takeuchi C."/>
            <person name="Yamada M."/>
            <person name="Tabata S."/>
        </authorList>
    </citation>
    <scope>NUCLEOTIDE SEQUENCE [LARGE SCALE GENOMIC DNA]</scope>
    <source>
        <strain evidence="4">LMG 29417 / CECT 9101 / MAFF 303099</strain>
    </source>
</reference>
<dbReference type="AlphaFoldDB" id="Q98A47"/>
<name>Q98A47_RHILO</name>
<dbReference type="Proteomes" id="UP000000552">
    <property type="component" value="Chromosome"/>
</dbReference>
<organism evidence="3 4">
    <name type="scientific">Mesorhizobium japonicum (strain LMG 29417 / CECT 9101 / MAFF 303099)</name>
    <name type="common">Mesorhizobium loti (strain MAFF 303099)</name>
    <dbReference type="NCBI Taxonomy" id="266835"/>
    <lineage>
        <taxon>Bacteria</taxon>
        <taxon>Pseudomonadati</taxon>
        <taxon>Pseudomonadota</taxon>
        <taxon>Alphaproteobacteria</taxon>
        <taxon>Hyphomicrobiales</taxon>
        <taxon>Phyllobacteriaceae</taxon>
        <taxon>Mesorhizobium</taxon>
    </lineage>
</organism>
<sequence length="65" mass="6471">MEFPGFNGGAQDLTGAGGGCTVILKPAEQTPLVAGAMCAAGFPEGVVNLIHACKGDAVGRTLINR</sequence>
<dbReference type="Gene3D" id="3.40.605.10">
    <property type="entry name" value="Aldehyde Dehydrogenase, Chain A, domain 1"/>
    <property type="match status" value="1"/>
</dbReference>
<dbReference type="KEGG" id="mlo:msl8688"/>
<dbReference type="eggNOG" id="COG1012">
    <property type="taxonomic scope" value="Bacteria"/>
</dbReference>
<dbReference type="SUPFAM" id="SSF53720">
    <property type="entry name" value="ALDH-like"/>
    <property type="match status" value="1"/>
</dbReference>
<evidence type="ECO:0000313" key="3">
    <source>
        <dbReference type="EMBL" id="BAB52490.1"/>
    </source>
</evidence>
<dbReference type="HOGENOM" id="CLU_2846832_0_0_5"/>
<keyword evidence="1" id="KW-0560">Oxidoreductase</keyword>
<dbReference type="InterPro" id="IPR015590">
    <property type="entry name" value="Aldehyde_DH_dom"/>
</dbReference>
<dbReference type="EMBL" id="BA000012">
    <property type="protein sequence ID" value="BAB52490.1"/>
    <property type="molecule type" value="Genomic_DNA"/>
</dbReference>
<feature type="domain" description="Aldehyde dehydrogenase" evidence="2">
    <location>
        <begin position="19"/>
        <end position="64"/>
    </location>
</feature>
<proteinExistence type="predicted"/>
<dbReference type="InterPro" id="IPR016161">
    <property type="entry name" value="Ald_DH/histidinol_DH"/>
</dbReference>